<dbReference type="InterPro" id="IPR027474">
    <property type="entry name" value="L-asparaginase_N"/>
</dbReference>
<dbReference type="InterPro" id="IPR036152">
    <property type="entry name" value="Asp/glu_Ase-like_sf"/>
</dbReference>
<evidence type="ECO:0000256" key="3">
    <source>
        <dbReference type="PIRSR" id="PIRSR001220-1"/>
    </source>
</evidence>
<dbReference type="Gene3D" id="3.40.50.1170">
    <property type="entry name" value="L-asparaginase, N-terminal domain"/>
    <property type="match status" value="1"/>
</dbReference>
<dbReference type="PIRSF" id="PIRSF500176">
    <property type="entry name" value="L_ASNase"/>
    <property type="match status" value="1"/>
</dbReference>
<dbReference type="SFLD" id="SFLDS00057">
    <property type="entry name" value="Glutaminase/Asparaginase"/>
    <property type="match status" value="1"/>
</dbReference>
<feature type="domain" description="Asparaginase/glutaminase C-terminal" evidence="8">
    <location>
        <begin position="218"/>
        <end position="308"/>
    </location>
</feature>
<evidence type="ECO:0000259" key="8">
    <source>
        <dbReference type="Pfam" id="PF17763"/>
    </source>
</evidence>
<dbReference type="FunFam" id="3.40.50.1170:FF:000001">
    <property type="entry name" value="L-asparaginase 2"/>
    <property type="match status" value="1"/>
</dbReference>
<accession>A0A6N8IVL1</accession>
<feature type="domain" description="L-asparaginase N-terminal" evidence="7">
    <location>
        <begin position="7"/>
        <end position="194"/>
    </location>
</feature>
<dbReference type="InterPro" id="IPR027475">
    <property type="entry name" value="Asparaginase/glutaminase_AS2"/>
</dbReference>
<dbReference type="GO" id="GO:0004067">
    <property type="term" value="F:asparaginase activity"/>
    <property type="evidence" value="ECO:0007669"/>
    <property type="project" value="UniProtKB-UniRule"/>
</dbReference>
<dbReference type="SMART" id="SM00870">
    <property type="entry name" value="Asparaginase"/>
    <property type="match status" value="1"/>
</dbReference>
<dbReference type="InterPro" id="IPR020827">
    <property type="entry name" value="Asparaginase/glutaminase_AS1"/>
</dbReference>
<dbReference type="PRINTS" id="PR00139">
    <property type="entry name" value="ASNGLNASE"/>
</dbReference>
<proteinExistence type="inferred from homology"/>
<dbReference type="SUPFAM" id="SSF53774">
    <property type="entry name" value="Glutaminase/Asparaginase"/>
    <property type="match status" value="1"/>
</dbReference>
<protein>
    <submittedName>
        <fullName evidence="9">Asparaginase</fullName>
    </submittedName>
</protein>
<evidence type="ECO:0000256" key="4">
    <source>
        <dbReference type="PIRSR" id="PIRSR001220-2"/>
    </source>
</evidence>
<gene>
    <name evidence="9" type="ORF">GON04_15365</name>
</gene>
<dbReference type="Pfam" id="PF17763">
    <property type="entry name" value="Asparaginase_C"/>
    <property type="match status" value="1"/>
</dbReference>
<comment type="caution">
    <text evidence="9">The sequence shown here is derived from an EMBL/GenBank/DDBJ whole genome shotgun (WGS) entry which is preliminary data.</text>
</comment>
<feature type="binding site" evidence="4">
    <location>
        <begin position="95"/>
        <end position="96"/>
    </location>
    <ligand>
        <name>substrate</name>
    </ligand>
</feature>
<dbReference type="EMBL" id="WSEL01000009">
    <property type="protein sequence ID" value="MVQ30838.1"/>
    <property type="molecule type" value="Genomic_DNA"/>
</dbReference>
<evidence type="ECO:0000256" key="1">
    <source>
        <dbReference type="ARBA" id="ARBA00010518"/>
    </source>
</evidence>
<reference evidence="9 10" key="1">
    <citation type="submission" date="2019-12" db="EMBL/GenBank/DDBJ databases">
        <authorList>
            <person name="Huq M.A."/>
        </authorList>
    </citation>
    <scope>NUCLEOTIDE SEQUENCE [LARGE SCALE GENOMIC DNA]</scope>
    <source>
        <strain evidence="9 10">MAH-25</strain>
    </source>
</reference>
<evidence type="ECO:0000256" key="6">
    <source>
        <dbReference type="PROSITE-ProRule" id="PRU10100"/>
    </source>
</evidence>
<dbReference type="Gene3D" id="3.40.50.40">
    <property type="match status" value="1"/>
</dbReference>
<name>A0A6N8IVL1_9BURK</name>
<dbReference type="PANTHER" id="PTHR11707:SF28">
    <property type="entry name" value="60 KDA LYSOPHOSPHOLIPASE"/>
    <property type="match status" value="1"/>
</dbReference>
<comment type="similarity">
    <text evidence="1">Belongs to the asparaginase 1 family.</text>
</comment>
<dbReference type="PROSITE" id="PS51732">
    <property type="entry name" value="ASN_GLN_ASE_3"/>
    <property type="match status" value="1"/>
</dbReference>
<sequence length="312" mass="32406">MQVTADRIVLLGTGGTIAGVAPSAADHVGYQAAQLGVDRLLEGLPGLAGLQVVAEQVAQIDSKDMEPAVWRDLAGRCAHWLAQPDVQGIVVTHGTDTLEETAYFLHRVLPAAKPVVLTCAMRPATALAPDGPQNIVDAIAVVRTPGARGVTVACAGTLHGAEHVRKVHPYRLDAFSSGDAGALGFIEEGRLRLVGEWPESAVDPGWAGRLGQVSAWPRVELVSSHAGVTGRIVDLLVDDGVQGLVAIGTGNGTLHHRLEEALLAALAKGVRVVRSTRCAEGAIVGEGATLLPASRQSPVKARIDLLLELLAG</sequence>
<organism evidence="9 10">
    <name type="scientific">Ramlibacter pinisoli</name>
    <dbReference type="NCBI Taxonomy" id="2682844"/>
    <lineage>
        <taxon>Bacteria</taxon>
        <taxon>Pseudomonadati</taxon>
        <taxon>Pseudomonadota</taxon>
        <taxon>Betaproteobacteria</taxon>
        <taxon>Burkholderiales</taxon>
        <taxon>Comamonadaceae</taxon>
        <taxon>Ramlibacter</taxon>
    </lineage>
</organism>
<feature type="active site" evidence="5">
    <location>
        <position position="16"/>
    </location>
</feature>
<dbReference type="InterPro" id="IPR037152">
    <property type="entry name" value="L-asparaginase_N_sf"/>
</dbReference>
<dbReference type="Proteomes" id="UP000469385">
    <property type="component" value="Unassembled WGS sequence"/>
</dbReference>
<keyword evidence="10" id="KW-1185">Reference proteome</keyword>
<evidence type="ECO:0000256" key="5">
    <source>
        <dbReference type="PROSITE-ProRule" id="PRU10099"/>
    </source>
</evidence>
<dbReference type="InterPro" id="IPR006034">
    <property type="entry name" value="Asparaginase/glutaminase-like"/>
</dbReference>
<dbReference type="InterPro" id="IPR004550">
    <property type="entry name" value="AsnASE_II"/>
</dbReference>
<dbReference type="InterPro" id="IPR040919">
    <property type="entry name" value="Asparaginase_C"/>
</dbReference>
<feature type="active site" description="O-isoaspartyl threonine intermediate" evidence="3">
    <location>
        <position position="16"/>
    </location>
</feature>
<feature type="active site" evidence="6">
    <location>
        <position position="95"/>
    </location>
</feature>
<evidence type="ECO:0000313" key="10">
    <source>
        <dbReference type="Proteomes" id="UP000469385"/>
    </source>
</evidence>
<dbReference type="Pfam" id="PF00710">
    <property type="entry name" value="Asparaginase"/>
    <property type="match status" value="1"/>
</dbReference>
<keyword evidence="2" id="KW-0378">Hydrolase</keyword>
<dbReference type="InterPro" id="IPR027473">
    <property type="entry name" value="L-asparaginase_C"/>
</dbReference>
<dbReference type="PANTHER" id="PTHR11707">
    <property type="entry name" value="L-ASPARAGINASE"/>
    <property type="match status" value="1"/>
</dbReference>
<evidence type="ECO:0000313" key="9">
    <source>
        <dbReference type="EMBL" id="MVQ30838.1"/>
    </source>
</evidence>
<evidence type="ECO:0000259" key="7">
    <source>
        <dbReference type="Pfam" id="PF00710"/>
    </source>
</evidence>
<dbReference type="GO" id="GO:0006528">
    <property type="term" value="P:asparagine metabolic process"/>
    <property type="evidence" value="ECO:0007669"/>
    <property type="project" value="InterPro"/>
</dbReference>
<evidence type="ECO:0000256" key="2">
    <source>
        <dbReference type="ARBA" id="ARBA00022801"/>
    </source>
</evidence>
<dbReference type="PROSITE" id="PS00917">
    <property type="entry name" value="ASN_GLN_ASE_2"/>
    <property type="match status" value="1"/>
</dbReference>
<dbReference type="PROSITE" id="PS00144">
    <property type="entry name" value="ASN_GLN_ASE_1"/>
    <property type="match status" value="1"/>
</dbReference>
<dbReference type="CDD" id="cd08964">
    <property type="entry name" value="L-asparaginase_II"/>
    <property type="match status" value="1"/>
</dbReference>
<feature type="binding site" evidence="4">
    <location>
        <position position="62"/>
    </location>
    <ligand>
        <name>substrate</name>
    </ligand>
</feature>
<dbReference type="PIRSF" id="PIRSF001220">
    <property type="entry name" value="L-ASNase_gatD"/>
    <property type="match status" value="1"/>
</dbReference>
<dbReference type="AlphaFoldDB" id="A0A6N8IVL1"/>